<evidence type="ECO:0000256" key="5">
    <source>
        <dbReference type="ARBA" id="ARBA00038182"/>
    </source>
</evidence>
<evidence type="ECO:0000259" key="10">
    <source>
        <dbReference type="PROSITE" id="PS51186"/>
    </source>
</evidence>
<dbReference type="InParanoid" id="B3SE37"/>
<evidence type="ECO:0000256" key="7">
    <source>
        <dbReference type="ARBA" id="ARBA00039398"/>
    </source>
</evidence>
<dbReference type="GO" id="GO:0030187">
    <property type="term" value="P:melatonin biosynthetic process"/>
    <property type="evidence" value="ECO:0007669"/>
    <property type="project" value="UniProtKB-KW"/>
</dbReference>
<dbReference type="GO" id="GO:0004059">
    <property type="term" value="F:aralkylamine N-acetyltransferase activity"/>
    <property type="evidence" value="ECO:0000318"/>
    <property type="project" value="GO_Central"/>
</dbReference>
<dbReference type="AlphaFoldDB" id="B3SE37"/>
<dbReference type="PANTHER" id="PTHR10908:SF0">
    <property type="entry name" value="SEROTONIN N-ACETYLTRANSFERASE"/>
    <property type="match status" value="1"/>
</dbReference>
<reference evidence="11 12" key="1">
    <citation type="journal article" date="2008" name="Nature">
        <title>The Trichoplax genome and the nature of placozoans.</title>
        <authorList>
            <person name="Srivastava M."/>
            <person name="Begovic E."/>
            <person name="Chapman J."/>
            <person name="Putnam N.H."/>
            <person name="Hellsten U."/>
            <person name="Kawashima T."/>
            <person name="Kuo A."/>
            <person name="Mitros T."/>
            <person name="Salamov A."/>
            <person name="Carpenter M.L."/>
            <person name="Signorovitch A.Y."/>
            <person name="Moreno M.A."/>
            <person name="Kamm K."/>
            <person name="Grimwood J."/>
            <person name="Schmutz J."/>
            <person name="Shapiro H."/>
            <person name="Grigoriev I.V."/>
            <person name="Buss L.W."/>
            <person name="Schierwater B."/>
            <person name="Dellaporta S.L."/>
            <person name="Rokhsar D.S."/>
        </authorList>
    </citation>
    <scope>NUCLEOTIDE SEQUENCE [LARGE SCALE GENOMIC DNA]</scope>
    <source>
        <strain evidence="11 12">Grell-BS-1999</strain>
    </source>
</reference>
<dbReference type="PROSITE" id="PS51186">
    <property type="entry name" value="GNAT"/>
    <property type="match status" value="1"/>
</dbReference>
<evidence type="ECO:0000256" key="9">
    <source>
        <dbReference type="ARBA" id="ARBA00043260"/>
    </source>
</evidence>
<dbReference type="KEGG" id="tad:TRIADDRAFT_62541"/>
<name>B3SE37_TRIAD</name>
<dbReference type="FunFam" id="3.40.630.30:FF:000192">
    <property type="entry name" value="Putative N-acetyltransferase C9.02c"/>
    <property type="match status" value="1"/>
</dbReference>
<dbReference type="InterPro" id="IPR016181">
    <property type="entry name" value="Acyl_CoA_acyltransferase"/>
</dbReference>
<evidence type="ECO:0000256" key="8">
    <source>
        <dbReference type="ARBA" id="ARBA00042928"/>
    </source>
</evidence>
<dbReference type="CTD" id="6759721"/>
<dbReference type="eggNOG" id="KOG4144">
    <property type="taxonomic scope" value="Eukaryota"/>
</dbReference>
<evidence type="ECO:0000256" key="2">
    <source>
        <dbReference type="ARBA" id="ARBA00023315"/>
    </source>
</evidence>
<protein>
    <recommendedName>
        <fullName evidence="7">Serotonin N-acetyltransferase</fullName>
        <ecNumber evidence="6">2.3.1.87</ecNumber>
    </recommendedName>
    <alternativeName>
        <fullName evidence="8">Aralkylamine N-acetyltransferase</fullName>
    </alternativeName>
</protein>
<dbReference type="Pfam" id="PF00583">
    <property type="entry name" value="Acetyltransf_1"/>
    <property type="match status" value="1"/>
</dbReference>
<dbReference type="OrthoDB" id="30840at2759"/>
<dbReference type="Proteomes" id="UP000009022">
    <property type="component" value="Unassembled WGS sequence"/>
</dbReference>
<dbReference type="EMBL" id="DS985349">
    <property type="protein sequence ID" value="EDV19008.1"/>
    <property type="molecule type" value="Genomic_DNA"/>
</dbReference>
<dbReference type="InterPro" id="IPR051635">
    <property type="entry name" value="SNAT-like"/>
</dbReference>
<gene>
    <name evidence="11" type="ORF">TRIADDRAFT_62541</name>
</gene>
<evidence type="ECO:0000256" key="4">
    <source>
        <dbReference type="ARBA" id="ARBA00037926"/>
    </source>
</evidence>
<keyword evidence="2" id="KW-0012">Acyltransferase</keyword>
<dbReference type="PANTHER" id="PTHR10908">
    <property type="entry name" value="SEROTONIN N-ACETYLTRANSFERASE"/>
    <property type="match status" value="1"/>
</dbReference>
<evidence type="ECO:0000313" key="12">
    <source>
        <dbReference type="Proteomes" id="UP000009022"/>
    </source>
</evidence>
<dbReference type="EC" id="2.3.1.87" evidence="6"/>
<dbReference type="HOGENOM" id="CLU_061829_2_1_1"/>
<organism evidence="11 12">
    <name type="scientific">Trichoplax adhaerens</name>
    <name type="common">Trichoplax reptans</name>
    <dbReference type="NCBI Taxonomy" id="10228"/>
    <lineage>
        <taxon>Eukaryota</taxon>
        <taxon>Metazoa</taxon>
        <taxon>Placozoa</taxon>
        <taxon>Uniplacotomia</taxon>
        <taxon>Trichoplacea</taxon>
        <taxon>Trichoplacidae</taxon>
        <taxon>Trichoplax</taxon>
    </lineage>
</organism>
<keyword evidence="9" id="KW-0471">Melatonin biosynthesis</keyword>
<evidence type="ECO:0000256" key="1">
    <source>
        <dbReference type="ARBA" id="ARBA00022679"/>
    </source>
</evidence>
<accession>B3SE37</accession>
<proteinExistence type="inferred from homology"/>
<dbReference type="GeneID" id="6759721"/>
<keyword evidence="12" id="KW-1185">Reference proteome</keyword>
<evidence type="ECO:0000256" key="6">
    <source>
        <dbReference type="ARBA" id="ARBA00039114"/>
    </source>
</evidence>
<dbReference type="GO" id="GO:0005737">
    <property type="term" value="C:cytoplasm"/>
    <property type="evidence" value="ECO:0000318"/>
    <property type="project" value="GO_Central"/>
</dbReference>
<dbReference type="FunCoup" id="B3SE37">
    <property type="interactions" value="10"/>
</dbReference>
<dbReference type="Gene3D" id="3.40.630.30">
    <property type="match status" value="1"/>
</dbReference>
<comment type="catalytic activity">
    <reaction evidence="3">
        <text>a 2-arylethylamine + acetyl-CoA = an N-acetyl-2-arylethylamine + CoA + H(+)</text>
        <dbReference type="Rhea" id="RHEA:20497"/>
        <dbReference type="ChEBI" id="CHEBI:15378"/>
        <dbReference type="ChEBI" id="CHEBI:55469"/>
        <dbReference type="ChEBI" id="CHEBI:57287"/>
        <dbReference type="ChEBI" id="CHEBI:57288"/>
        <dbReference type="ChEBI" id="CHEBI:77827"/>
        <dbReference type="EC" id="2.3.1.87"/>
    </reaction>
</comment>
<feature type="domain" description="N-acetyltransferase" evidence="10">
    <location>
        <begin position="12"/>
        <end position="143"/>
    </location>
</feature>
<evidence type="ECO:0000256" key="3">
    <source>
        <dbReference type="ARBA" id="ARBA00036561"/>
    </source>
</evidence>
<dbReference type="PhylomeDB" id="B3SE37"/>
<sequence length="143" mass="16387">MEPIHVQGLYKANIRQIIEEDFDIVCQTEQKSFPEGEPASAKQLRDRFNAAKELFLVFVIDGEVIGHICGTRSNDDLLTFQSMYEHIPGGKYLCIHSVCIHEKFQRKGIASVMVNHYTAYIKQNFPDIVLINLVAHDYLISFL</sequence>
<comment type="similarity">
    <text evidence="5">Belongs to the acetyltransferase family. AANAT subfamily.</text>
</comment>
<dbReference type="STRING" id="10228.B3SE37"/>
<evidence type="ECO:0000313" key="11">
    <source>
        <dbReference type="EMBL" id="EDV19008.1"/>
    </source>
</evidence>
<dbReference type="InterPro" id="IPR000182">
    <property type="entry name" value="GNAT_dom"/>
</dbReference>
<dbReference type="CDD" id="cd04301">
    <property type="entry name" value="NAT_SF"/>
    <property type="match status" value="1"/>
</dbReference>
<dbReference type="SUPFAM" id="SSF55729">
    <property type="entry name" value="Acyl-CoA N-acyltransferases (Nat)"/>
    <property type="match status" value="1"/>
</dbReference>
<dbReference type="RefSeq" id="XP_002118507.1">
    <property type="nucleotide sequence ID" value="XM_002118471.1"/>
</dbReference>
<keyword evidence="1" id="KW-0808">Transferase</keyword>
<comment type="pathway">
    <text evidence="4">Aromatic compound metabolism; melatonin biosynthesis; melatonin from serotonin: step 1/2.</text>
</comment>